<feature type="compositionally biased region" description="Low complexity" evidence="1">
    <location>
        <begin position="330"/>
        <end position="347"/>
    </location>
</feature>
<feature type="domain" description="GH16" evidence="4">
    <location>
        <begin position="30"/>
        <end position="289"/>
    </location>
</feature>
<keyword evidence="5" id="KW-0378">Hydrolase</keyword>
<dbReference type="EMBL" id="KN831770">
    <property type="protein sequence ID" value="KIM47007.1"/>
    <property type="molecule type" value="Genomic_DNA"/>
</dbReference>
<dbReference type="SUPFAM" id="SSF49899">
    <property type="entry name" value="Concanavalin A-like lectins/glucanases"/>
    <property type="match status" value="1"/>
</dbReference>
<dbReference type="Gene3D" id="2.60.120.200">
    <property type="match status" value="1"/>
</dbReference>
<feature type="transmembrane region" description="Helical" evidence="2">
    <location>
        <begin position="364"/>
        <end position="384"/>
    </location>
</feature>
<keyword evidence="6" id="KW-1185">Reference proteome</keyword>
<feature type="chain" id="PRO_5002174823" evidence="3">
    <location>
        <begin position="26"/>
        <end position="385"/>
    </location>
</feature>
<dbReference type="PANTHER" id="PTHR10963">
    <property type="entry name" value="GLYCOSYL HYDROLASE-RELATED"/>
    <property type="match status" value="1"/>
</dbReference>
<feature type="signal peptide" evidence="3">
    <location>
        <begin position="1"/>
        <end position="25"/>
    </location>
</feature>
<dbReference type="Proteomes" id="UP000053424">
    <property type="component" value="Unassembled WGS sequence"/>
</dbReference>
<accession>A0A0C2Z1E4</accession>
<dbReference type="InterPro" id="IPR013320">
    <property type="entry name" value="ConA-like_dom_sf"/>
</dbReference>
<name>A0A0C2Z1E4_HEBCY</name>
<keyword evidence="3" id="KW-0732">Signal</keyword>
<keyword evidence="2" id="KW-0472">Membrane</keyword>
<dbReference type="GO" id="GO:0004553">
    <property type="term" value="F:hydrolase activity, hydrolyzing O-glycosyl compounds"/>
    <property type="evidence" value="ECO:0007669"/>
    <property type="project" value="InterPro"/>
</dbReference>
<dbReference type="AlphaFoldDB" id="A0A0C2Z1E4"/>
<sequence>MYLGPLCAFSLFFSTISSGFLSVNAFNLVKDYSGNSFFDEWDFYGSWDSLTNGDVNWVDRTNATNKQLAYVNSAGNAILKVDNTTNVPWNEKRDTVRIESQKEYGVGSLWIADIVHMPFGCSVWPALWTKGQNWPDDGEIDIIEGINLASTNQMALHTKPGCMHVSAPADQRGKSGQLDCSVDAGCTVMETAPNSIGAGFNGAGGGVYATQFDASGIFIWFWSRPNIPKSISESTSTSAIANLNDWGPPAASYPSGSNCDIPSYFSEQSIVITITLCGTWAGNPQFYTPQCGSVGPTGKCYDDNVPGNGSNYDNAYFEIKYVRAYTDGTASPSSSGSSSTGTKTGSGPNATGNSGSSNVYKSGFVAPLVGTTIVSLAGLAIIFMF</sequence>
<dbReference type="Pfam" id="PF26113">
    <property type="entry name" value="GH16_XgeA"/>
    <property type="match status" value="1"/>
</dbReference>
<dbReference type="STRING" id="686832.A0A0C2Z1E4"/>
<dbReference type="HOGENOM" id="CLU_016972_2_1_1"/>
<organism evidence="5 6">
    <name type="scientific">Hebeloma cylindrosporum</name>
    <dbReference type="NCBI Taxonomy" id="76867"/>
    <lineage>
        <taxon>Eukaryota</taxon>
        <taxon>Fungi</taxon>
        <taxon>Dikarya</taxon>
        <taxon>Basidiomycota</taxon>
        <taxon>Agaricomycotina</taxon>
        <taxon>Agaricomycetes</taxon>
        <taxon>Agaricomycetidae</taxon>
        <taxon>Agaricales</taxon>
        <taxon>Agaricineae</taxon>
        <taxon>Hymenogastraceae</taxon>
        <taxon>Hebeloma</taxon>
    </lineage>
</organism>
<dbReference type="OrthoDB" id="192832at2759"/>
<dbReference type="InterPro" id="IPR050546">
    <property type="entry name" value="Glycosyl_Hydrlase_16"/>
</dbReference>
<protein>
    <submittedName>
        <fullName evidence="5">Glycoside hydrolase family 16 protein</fullName>
    </submittedName>
</protein>
<evidence type="ECO:0000256" key="3">
    <source>
        <dbReference type="SAM" id="SignalP"/>
    </source>
</evidence>
<keyword evidence="2" id="KW-0812">Transmembrane</keyword>
<dbReference type="PANTHER" id="PTHR10963:SF24">
    <property type="entry name" value="GLYCOSIDASE C21B10.07-RELATED"/>
    <property type="match status" value="1"/>
</dbReference>
<reference evidence="6" key="2">
    <citation type="submission" date="2015-01" db="EMBL/GenBank/DDBJ databases">
        <title>Evolutionary Origins and Diversification of the Mycorrhizal Mutualists.</title>
        <authorList>
            <consortium name="DOE Joint Genome Institute"/>
            <consortium name="Mycorrhizal Genomics Consortium"/>
            <person name="Kohler A."/>
            <person name="Kuo A."/>
            <person name="Nagy L.G."/>
            <person name="Floudas D."/>
            <person name="Copeland A."/>
            <person name="Barry K.W."/>
            <person name="Cichocki N."/>
            <person name="Veneault-Fourrey C."/>
            <person name="LaButti K."/>
            <person name="Lindquist E.A."/>
            <person name="Lipzen A."/>
            <person name="Lundell T."/>
            <person name="Morin E."/>
            <person name="Murat C."/>
            <person name="Riley R."/>
            <person name="Ohm R."/>
            <person name="Sun H."/>
            <person name="Tunlid A."/>
            <person name="Henrissat B."/>
            <person name="Grigoriev I.V."/>
            <person name="Hibbett D.S."/>
            <person name="Martin F."/>
        </authorList>
    </citation>
    <scope>NUCLEOTIDE SEQUENCE [LARGE SCALE GENOMIC DNA]</scope>
    <source>
        <strain evidence="6">h7</strain>
    </source>
</reference>
<evidence type="ECO:0000313" key="5">
    <source>
        <dbReference type="EMBL" id="KIM47007.1"/>
    </source>
</evidence>
<evidence type="ECO:0000313" key="6">
    <source>
        <dbReference type="Proteomes" id="UP000053424"/>
    </source>
</evidence>
<dbReference type="FunFam" id="2.60.120.200:FF:000179">
    <property type="entry name" value="Unplaced genomic scaffold supercont1.19, whole genome shotgun sequence"/>
    <property type="match status" value="1"/>
</dbReference>
<evidence type="ECO:0000259" key="4">
    <source>
        <dbReference type="PROSITE" id="PS51762"/>
    </source>
</evidence>
<proteinExistence type="predicted"/>
<gene>
    <name evidence="5" type="ORF">M413DRAFT_440552</name>
</gene>
<dbReference type="InterPro" id="IPR000757">
    <property type="entry name" value="Beta-glucanase-like"/>
</dbReference>
<dbReference type="PROSITE" id="PS51762">
    <property type="entry name" value="GH16_2"/>
    <property type="match status" value="1"/>
</dbReference>
<keyword evidence="2" id="KW-1133">Transmembrane helix</keyword>
<evidence type="ECO:0000256" key="1">
    <source>
        <dbReference type="SAM" id="MobiDB-lite"/>
    </source>
</evidence>
<dbReference type="GO" id="GO:0009251">
    <property type="term" value="P:glucan catabolic process"/>
    <property type="evidence" value="ECO:0007669"/>
    <property type="project" value="TreeGrafter"/>
</dbReference>
<evidence type="ECO:0000256" key="2">
    <source>
        <dbReference type="SAM" id="Phobius"/>
    </source>
</evidence>
<dbReference type="CDD" id="cd02181">
    <property type="entry name" value="GH16_fungal_Lam16A_glucanase"/>
    <property type="match status" value="1"/>
</dbReference>
<reference evidence="5 6" key="1">
    <citation type="submission" date="2014-04" db="EMBL/GenBank/DDBJ databases">
        <authorList>
            <consortium name="DOE Joint Genome Institute"/>
            <person name="Kuo A."/>
            <person name="Gay G."/>
            <person name="Dore J."/>
            <person name="Kohler A."/>
            <person name="Nagy L.G."/>
            <person name="Floudas D."/>
            <person name="Copeland A."/>
            <person name="Barry K.W."/>
            <person name="Cichocki N."/>
            <person name="Veneault-Fourrey C."/>
            <person name="LaButti K."/>
            <person name="Lindquist E.A."/>
            <person name="Lipzen A."/>
            <person name="Lundell T."/>
            <person name="Morin E."/>
            <person name="Murat C."/>
            <person name="Sun H."/>
            <person name="Tunlid A."/>
            <person name="Henrissat B."/>
            <person name="Grigoriev I.V."/>
            <person name="Hibbett D.S."/>
            <person name="Martin F."/>
            <person name="Nordberg H.P."/>
            <person name="Cantor M.N."/>
            <person name="Hua S.X."/>
        </authorList>
    </citation>
    <scope>NUCLEOTIDE SEQUENCE [LARGE SCALE GENOMIC DNA]</scope>
    <source>
        <strain evidence="6">h7</strain>
    </source>
</reference>
<feature type="region of interest" description="Disordered" evidence="1">
    <location>
        <begin position="330"/>
        <end position="352"/>
    </location>
</feature>